<protein>
    <submittedName>
        <fullName evidence="1">Uncharacterized protein</fullName>
    </submittedName>
</protein>
<dbReference type="EMBL" id="KZ305049">
    <property type="protein sequence ID" value="PIA36791.1"/>
    <property type="molecule type" value="Genomic_DNA"/>
</dbReference>
<organism evidence="1 2">
    <name type="scientific">Aquilegia coerulea</name>
    <name type="common">Rocky mountain columbine</name>
    <dbReference type="NCBI Taxonomy" id="218851"/>
    <lineage>
        <taxon>Eukaryota</taxon>
        <taxon>Viridiplantae</taxon>
        <taxon>Streptophyta</taxon>
        <taxon>Embryophyta</taxon>
        <taxon>Tracheophyta</taxon>
        <taxon>Spermatophyta</taxon>
        <taxon>Magnoliopsida</taxon>
        <taxon>Ranunculales</taxon>
        <taxon>Ranunculaceae</taxon>
        <taxon>Thalictroideae</taxon>
        <taxon>Aquilegia</taxon>
    </lineage>
</organism>
<accession>A0A2G5CZU8</accession>
<evidence type="ECO:0000313" key="1">
    <source>
        <dbReference type="EMBL" id="PIA36791.1"/>
    </source>
</evidence>
<sequence length="87" mass="10070">MLANVYGSTHLYLRYFSEKGRNEAKPGCMFYPIVITLVEVCSKLTYRCDFPFQSYKFHLNSTAWTNHIAWILESGTHYVEVLLKGVA</sequence>
<gene>
    <name evidence="1" type="ORF">AQUCO_03200044v1</name>
</gene>
<name>A0A2G5CZU8_AQUCA</name>
<dbReference type="AlphaFoldDB" id="A0A2G5CZU8"/>
<dbReference type="InParanoid" id="A0A2G5CZU8"/>
<proteinExistence type="predicted"/>
<keyword evidence="2" id="KW-1185">Reference proteome</keyword>
<evidence type="ECO:0000313" key="2">
    <source>
        <dbReference type="Proteomes" id="UP000230069"/>
    </source>
</evidence>
<reference evidence="1 2" key="1">
    <citation type="submission" date="2017-09" db="EMBL/GenBank/DDBJ databases">
        <title>WGS assembly of Aquilegia coerulea Goldsmith.</title>
        <authorList>
            <person name="Hodges S."/>
            <person name="Kramer E."/>
            <person name="Nordborg M."/>
            <person name="Tomkins J."/>
            <person name="Borevitz J."/>
            <person name="Derieg N."/>
            <person name="Yan J."/>
            <person name="Mihaltcheva S."/>
            <person name="Hayes R.D."/>
            <person name="Rokhsar D."/>
        </authorList>
    </citation>
    <scope>NUCLEOTIDE SEQUENCE [LARGE SCALE GENOMIC DNA]</scope>
    <source>
        <strain evidence="2">cv. Goldsmith</strain>
    </source>
</reference>
<dbReference type="Proteomes" id="UP000230069">
    <property type="component" value="Unassembled WGS sequence"/>
</dbReference>